<evidence type="ECO:0000259" key="5">
    <source>
        <dbReference type="PROSITE" id="PS01124"/>
    </source>
</evidence>
<sequence>MHQLSTGQFYGQTNGLLQVGGLTLTDTEYTYEHVDWHYHENAYFTFILAGRVLEGDRKQLQPYAAGSLLFHHWQEAHYNRKPPGYTRGFHIEVPPAWFESVGLASCAVQGSLHVQEPAVKHSIYQIFRETRLHDSTSALAIESLLTTGLQHLARTVEHASRVAPPWVGRIRELLHDAPLTPWTLTELAAEAGIHPAHLSRGFPRYFSCTLGQYVRRLRVQRALALFSDPQQSLLDIALACGFYDQSHFIRCFRAVMHERPARYRQLLGREPRPGLR</sequence>
<evidence type="ECO:0000256" key="3">
    <source>
        <dbReference type="ARBA" id="ARBA00023159"/>
    </source>
</evidence>
<comment type="caution">
    <text evidence="6">The sequence shown here is derived from an EMBL/GenBank/DDBJ whole genome shotgun (WGS) entry which is preliminary data.</text>
</comment>
<dbReference type="GO" id="GO:0003700">
    <property type="term" value="F:DNA-binding transcription factor activity"/>
    <property type="evidence" value="ECO:0007669"/>
    <property type="project" value="InterPro"/>
</dbReference>
<organism evidence="6 7">
    <name type="scientific">Hymenobacter rigui</name>
    <dbReference type="NCBI Taxonomy" id="334424"/>
    <lineage>
        <taxon>Bacteria</taxon>
        <taxon>Pseudomonadati</taxon>
        <taxon>Bacteroidota</taxon>
        <taxon>Cytophagia</taxon>
        <taxon>Cytophagales</taxon>
        <taxon>Hymenobacteraceae</taxon>
        <taxon>Hymenobacter</taxon>
    </lineage>
</organism>
<dbReference type="EMBL" id="RWIT01000002">
    <property type="protein sequence ID" value="RSK50185.1"/>
    <property type="molecule type" value="Genomic_DNA"/>
</dbReference>
<accession>A0A3R9MU64</accession>
<proteinExistence type="predicted"/>
<dbReference type="OrthoDB" id="511992at2"/>
<dbReference type="InterPro" id="IPR018062">
    <property type="entry name" value="HTH_AraC-typ_CS"/>
</dbReference>
<dbReference type="InterPro" id="IPR009057">
    <property type="entry name" value="Homeodomain-like_sf"/>
</dbReference>
<dbReference type="InterPro" id="IPR037923">
    <property type="entry name" value="HTH-like"/>
</dbReference>
<dbReference type="AlphaFoldDB" id="A0A3R9MU64"/>
<protein>
    <submittedName>
        <fullName evidence="6">AraC family transcriptional regulator</fullName>
    </submittedName>
</protein>
<keyword evidence="4" id="KW-0804">Transcription</keyword>
<dbReference type="PROSITE" id="PS00041">
    <property type="entry name" value="HTH_ARAC_FAMILY_1"/>
    <property type="match status" value="1"/>
</dbReference>
<name>A0A3R9MU64_9BACT</name>
<dbReference type="PROSITE" id="PS01124">
    <property type="entry name" value="HTH_ARAC_FAMILY_2"/>
    <property type="match status" value="1"/>
</dbReference>
<dbReference type="RefSeq" id="WP_125418881.1">
    <property type="nucleotide sequence ID" value="NZ_RWIT01000002.1"/>
</dbReference>
<feature type="domain" description="HTH araC/xylS-type" evidence="5">
    <location>
        <begin position="168"/>
        <end position="266"/>
    </location>
</feature>
<keyword evidence="2" id="KW-0238">DNA-binding</keyword>
<dbReference type="PANTHER" id="PTHR46796">
    <property type="entry name" value="HTH-TYPE TRANSCRIPTIONAL ACTIVATOR RHAS-RELATED"/>
    <property type="match status" value="1"/>
</dbReference>
<dbReference type="SUPFAM" id="SSF46689">
    <property type="entry name" value="Homeodomain-like"/>
    <property type="match status" value="2"/>
</dbReference>
<dbReference type="GO" id="GO:0043565">
    <property type="term" value="F:sequence-specific DNA binding"/>
    <property type="evidence" value="ECO:0007669"/>
    <property type="project" value="InterPro"/>
</dbReference>
<evidence type="ECO:0000256" key="1">
    <source>
        <dbReference type="ARBA" id="ARBA00023015"/>
    </source>
</evidence>
<dbReference type="Proteomes" id="UP000273500">
    <property type="component" value="Unassembled WGS sequence"/>
</dbReference>
<dbReference type="SUPFAM" id="SSF51215">
    <property type="entry name" value="Regulatory protein AraC"/>
    <property type="match status" value="1"/>
</dbReference>
<dbReference type="Gene3D" id="1.10.10.60">
    <property type="entry name" value="Homeodomain-like"/>
    <property type="match status" value="2"/>
</dbReference>
<dbReference type="SMART" id="SM00342">
    <property type="entry name" value="HTH_ARAC"/>
    <property type="match status" value="1"/>
</dbReference>
<dbReference type="Pfam" id="PF12833">
    <property type="entry name" value="HTH_18"/>
    <property type="match status" value="1"/>
</dbReference>
<evidence type="ECO:0000313" key="6">
    <source>
        <dbReference type="EMBL" id="RSK50185.1"/>
    </source>
</evidence>
<keyword evidence="7" id="KW-1185">Reference proteome</keyword>
<evidence type="ECO:0000256" key="2">
    <source>
        <dbReference type="ARBA" id="ARBA00023125"/>
    </source>
</evidence>
<keyword evidence="3" id="KW-0010">Activator</keyword>
<dbReference type="InterPro" id="IPR018060">
    <property type="entry name" value="HTH_AraC"/>
</dbReference>
<evidence type="ECO:0000256" key="4">
    <source>
        <dbReference type="ARBA" id="ARBA00023163"/>
    </source>
</evidence>
<dbReference type="InterPro" id="IPR050204">
    <property type="entry name" value="AraC_XylS_family_regulators"/>
</dbReference>
<reference evidence="6 7" key="1">
    <citation type="submission" date="2018-12" db="EMBL/GenBank/DDBJ databases">
        <authorList>
            <person name="Feng G."/>
            <person name="Zhu H."/>
        </authorList>
    </citation>
    <scope>NUCLEOTIDE SEQUENCE [LARGE SCALE GENOMIC DNA]</scope>
    <source>
        <strain evidence="6 7">KCTC 12533</strain>
    </source>
</reference>
<keyword evidence="1" id="KW-0805">Transcription regulation</keyword>
<evidence type="ECO:0000313" key="7">
    <source>
        <dbReference type="Proteomes" id="UP000273500"/>
    </source>
</evidence>
<gene>
    <name evidence="6" type="ORF">EI291_05905</name>
</gene>